<gene>
    <name evidence="1" type="ORF">CAQU_01165</name>
</gene>
<reference evidence="1 2" key="1">
    <citation type="submission" date="2014-08" db="EMBL/GenBank/DDBJ databases">
        <title>Complete genome sequence of Corynebacterium aquilae S-613T(T) (=DSM 44791(T)), isolated from the choana of a healthy golden eagle.</title>
        <authorList>
            <person name="Ruckert C."/>
            <person name="Albersmeier A."/>
            <person name="Winkler A."/>
            <person name="Kalinowski J."/>
        </authorList>
    </citation>
    <scope>NUCLEOTIDE SEQUENCE [LARGE SCALE GENOMIC DNA]</scope>
    <source>
        <strain evidence="1 2">S-613</strain>
    </source>
</reference>
<organism evidence="1 2">
    <name type="scientific">Corynebacterium aquilae DSM 44791</name>
    <dbReference type="NCBI Taxonomy" id="1431546"/>
    <lineage>
        <taxon>Bacteria</taxon>
        <taxon>Bacillati</taxon>
        <taxon>Actinomycetota</taxon>
        <taxon>Actinomycetes</taxon>
        <taxon>Mycobacteriales</taxon>
        <taxon>Corynebacteriaceae</taxon>
        <taxon>Corynebacterium</taxon>
    </lineage>
</organism>
<dbReference type="EMBL" id="CP009245">
    <property type="protein sequence ID" value="APT83911.1"/>
    <property type="molecule type" value="Genomic_DNA"/>
</dbReference>
<dbReference type="KEGG" id="caqu:CAQU_01165"/>
<protein>
    <submittedName>
        <fullName evidence="1">Uncharacterized protein</fullName>
    </submittedName>
</protein>
<evidence type="ECO:0000313" key="1">
    <source>
        <dbReference type="EMBL" id="APT83911.1"/>
    </source>
</evidence>
<evidence type="ECO:0000313" key="2">
    <source>
        <dbReference type="Proteomes" id="UP000185478"/>
    </source>
</evidence>
<dbReference type="Proteomes" id="UP000185478">
    <property type="component" value="Chromosome"/>
</dbReference>
<sequence>MLTAFYPTEYTKIEDNAKNRQNYRTAGESCAIAEALLLPFESVERLMEGNGAADMPDTLLVQSIDATKTASEKTSEMCSQKFGRYIAEANGARGETPDLGAEKPQQRICKRMAVQYAIFRHTQSQGFTTGN</sequence>
<dbReference type="AlphaFoldDB" id="A0A1L7CDI6"/>
<keyword evidence="2" id="KW-1185">Reference proteome</keyword>
<proteinExistence type="predicted"/>
<accession>A0A1L7CDI6</accession>
<name>A0A1L7CDI6_9CORY</name>